<dbReference type="Proteomes" id="UP000001734">
    <property type="component" value="Chromosome"/>
</dbReference>
<organism evidence="1 2">
    <name type="scientific">Klebsiella variicola (strain 342)</name>
    <name type="common">Klebsiella pneumoniae</name>
    <dbReference type="NCBI Taxonomy" id="507522"/>
    <lineage>
        <taxon>Bacteria</taxon>
        <taxon>Pseudomonadati</taxon>
        <taxon>Pseudomonadota</taxon>
        <taxon>Gammaproteobacteria</taxon>
        <taxon>Enterobacterales</taxon>
        <taxon>Enterobacteriaceae</taxon>
        <taxon>Klebsiella/Raoultella group</taxon>
        <taxon>Klebsiella</taxon>
        <taxon>Klebsiella pneumoniae complex</taxon>
    </lineage>
</organism>
<reference evidence="1 2" key="1">
    <citation type="journal article" date="2008" name="PLoS Genet.">
        <title>Complete genome sequence of the N2-fixing broad host range endophyte Klebsiella pneumoniae 342 and virulence predictions verified in mice.</title>
        <authorList>
            <person name="Fouts D.E."/>
            <person name="Tyler H.L."/>
            <person name="DeBoy R.T."/>
            <person name="Daugherty S."/>
            <person name="Ren Q."/>
            <person name="Badger J.H."/>
            <person name="Durkin A.S."/>
            <person name="Huot H."/>
            <person name="Shrivastava S."/>
            <person name="Kothari S."/>
            <person name="Dodson R.J."/>
            <person name="Mohamoud Y."/>
            <person name="Khouri H."/>
            <person name="Roesch L.F."/>
            <person name="Krogfelt K.A."/>
            <person name="Struve C."/>
            <person name="Triplett E.W."/>
            <person name="Methe B.A."/>
        </authorList>
    </citation>
    <scope>NUCLEOTIDE SEQUENCE [LARGE SCALE GENOMIC DNA]</scope>
    <source>
        <strain evidence="1 2">342</strain>
    </source>
</reference>
<proteinExistence type="predicted"/>
<dbReference type="KEGG" id="kpe:KPK_3718"/>
<name>B5XYS2_KLEV3</name>
<accession>B5XYS2</accession>
<dbReference type="HOGENOM" id="CLU_3344715_0_0_6"/>
<evidence type="ECO:0000313" key="1">
    <source>
        <dbReference type="EMBL" id="ACI10534.1"/>
    </source>
</evidence>
<protein>
    <submittedName>
        <fullName evidence="1">Uncharacterized protein</fullName>
    </submittedName>
</protein>
<gene>
    <name evidence="1" type="ordered locus">KPK_3718</name>
</gene>
<dbReference type="BioCyc" id="KPNE507522:GI0B-3700-MONOMER"/>
<dbReference type="EMBL" id="CP000964">
    <property type="protein sequence ID" value="ACI10534.1"/>
    <property type="molecule type" value="Genomic_DNA"/>
</dbReference>
<dbReference type="AlphaFoldDB" id="B5XYS2"/>
<sequence>MTRKTAGLMPAVFLSEFPRAAADALPGLPNLTTPWAC</sequence>
<evidence type="ECO:0000313" key="2">
    <source>
        <dbReference type="Proteomes" id="UP000001734"/>
    </source>
</evidence>